<gene>
    <name evidence="1" type="ORF">RS130_21655</name>
</gene>
<evidence type="ECO:0000313" key="1">
    <source>
        <dbReference type="EMBL" id="MDU0356147.1"/>
    </source>
</evidence>
<name>A0ABU3T1P3_9ALTE</name>
<comment type="caution">
    <text evidence="1">The sequence shown here is derived from an EMBL/GenBank/DDBJ whole genome shotgun (WGS) entry which is preliminary data.</text>
</comment>
<dbReference type="EMBL" id="JAWDIO010000002">
    <property type="protein sequence ID" value="MDU0356147.1"/>
    <property type="molecule type" value="Genomic_DNA"/>
</dbReference>
<accession>A0ABU3T1P3</accession>
<dbReference type="Gene3D" id="2.60.120.200">
    <property type="match status" value="1"/>
</dbReference>
<sequence>MKQNLLKLTCMTGILVQSTLTLVVAQELTIPPPGYTDVIKRSDFVKRQNSQFPLSDQTNKGKWTLNQQFTDEFDSPELNTKRWHPTNPSWKGRPPTFFMLPILSLKMVN</sequence>
<keyword evidence="2" id="KW-1185">Reference proteome</keyword>
<protein>
    <submittedName>
        <fullName evidence="1">Uncharacterized protein</fullName>
    </submittedName>
</protein>
<reference evidence="1 2" key="1">
    <citation type="submission" date="2023-10" db="EMBL/GenBank/DDBJ databases">
        <title>Glaciecola aquimarina strain GGW-M5 nov., isolated from a coastal seawater.</title>
        <authorList>
            <person name="Bayburt H."/>
            <person name="Kim J.M."/>
            <person name="Choi B.J."/>
            <person name="Jeon C.O."/>
        </authorList>
    </citation>
    <scope>NUCLEOTIDE SEQUENCE [LARGE SCALE GENOMIC DNA]</scope>
    <source>
        <strain evidence="1 2">KCTC 32108</strain>
    </source>
</reference>
<evidence type="ECO:0000313" key="2">
    <source>
        <dbReference type="Proteomes" id="UP001247805"/>
    </source>
</evidence>
<organism evidence="1 2">
    <name type="scientific">Paraglaciecola aquimarina</name>
    <dbReference type="NCBI Taxonomy" id="1235557"/>
    <lineage>
        <taxon>Bacteria</taxon>
        <taxon>Pseudomonadati</taxon>
        <taxon>Pseudomonadota</taxon>
        <taxon>Gammaproteobacteria</taxon>
        <taxon>Alteromonadales</taxon>
        <taxon>Alteromonadaceae</taxon>
        <taxon>Paraglaciecola</taxon>
    </lineage>
</organism>
<proteinExistence type="predicted"/>
<dbReference type="Proteomes" id="UP001247805">
    <property type="component" value="Unassembled WGS sequence"/>
</dbReference>
<dbReference type="RefSeq" id="WP_316027651.1">
    <property type="nucleotide sequence ID" value="NZ_JAWDIO010000002.1"/>
</dbReference>